<sequence>MGSELGTFNWLIERWGADCVLEPERSVKEYVRHAIQQTAENAERIQIYHVTGWKLIDNHWEYLLPNDGKHDVSLRGKLSRYEKADSWTVSDLSSAYFMTSYFPFAPDEITLPLLAFTFLTPLNEFLHQANCEPKFVLCLLGRTGTRKSTLAALFLSFFGRFNSSDLPLSFRDTANSIMYNAFSLKDVLTCIDDFHPSSRKEANKLTETAQLIMRGYGDRIGRGRLKSDSTPMESRPPQGNAIITAEQAPDIGESGTARYFCLELRDGMIDLNNLSKFQREAEKDTLRSCMLAYTEWIKARFLKDKDTERSFVNQLKKSFQNYRQEFINSGISCHGRVPEIYAWLMIGMEYFLSFLFEHDAISEEEYQATFIRCRDCLYDLAKKQSSSIEQDKPTHKFIQKLYSLIESGQAVLLDKDNPFDFKPVNYIGYQDDEYYYLNADIAHKQVKRLCNEQDEAFSISKNGLIKALAEEGLTVYDKRKNTKSIRIGDKTLRFICLIKDKADAVAALSQ</sequence>
<reference evidence="1 2" key="1">
    <citation type="submission" date="2019-04" db="EMBL/GenBank/DDBJ databases">
        <authorList>
            <person name="Embree M."/>
            <person name="Gaffney J.R."/>
        </authorList>
    </citation>
    <scope>NUCLEOTIDE SEQUENCE [LARGE SCALE GENOMIC DNA]</scope>
    <source>
        <strain evidence="1 2">JE7A12</strain>
    </source>
</reference>
<dbReference type="AlphaFoldDB" id="A0A4P8XWP4"/>
<dbReference type="EMBL" id="CP039381">
    <property type="protein sequence ID" value="QCT06410.1"/>
    <property type="molecule type" value="Genomic_DNA"/>
</dbReference>
<dbReference type="Proteomes" id="UP000301475">
    <property type="component" value="Chromosome"/>
</dbReference>
<evidence type="ECO:0000313" key="2">
    <source>
        <dbReference type="Proteomes" id="UP000301475"/>
    </source>
</evidence>
<protein>
    <recommendedName>
        <fullName evidence="3">DUF927 domain-containing protein</fullName>
    </recommendedName>
</protein>
<keyword evidence="2" id="KW-1185">Reference proteome</keyword>
<gene>
    <name evidence="1" type="ORF">E5Z56_03160</name>
</gene>
<evidence type="ECO:0008006" key="3">
    <source>
        <dbReference type="Google" id="ProtNLM"/>
    </source>
</evidence>
<organism evidence="1 2">
    <name type="scientific">Ruminococcus bovis</name>
    <dbReference type="NCBI Taxonomy" id="2564099"/>
    <lineage>
        <taxon>Bacteria</taxon>
        <taxon>Bacillati</taxon>
        <taxon>Bacillota</taxon>
        <taxon>Clostridia</taxon>
        <taxon>Eubacteriales</taxon>
        <taxon>Oscillospiraceae</taxon>
        <taxon>Ruminococcus</taxon>
    </lineage>
</organism>
<proteinExistence type="predicted"/>
<dbReference type="RefSeq" id="WP_138156487.1">
    <property type="nucleotide sequence ID" value="NZ_CP039381.1"/>
</dbReference>
<accession>A0A4P8XWP4</accession>
<dbReference type="KEGG" id="ruj:E5Z56_03160"/>
<name>A0A4P8XWP4_9FIRM</name>
<evidence type="ECO:0000313" key="1">
    <source>
        <dbReference type="EMBL" id="QCT06410.1"/>
    </source>
</evidence>
<dbReference type="OrthoDB" id="25220at2"/>